<dbReference type="Gene3D" id="1.20.150.20">
    <property type="entry name" value="ATP synthase alpha/beta chain, C-terminal domain"/>
    <property type="match status" value="1"/>
</dbReference>
<evidence type="ECO:0000256" key="13">
    <source>
        <dbReference type="SAM" id="SignalP"/>
    </source>
</evidence>
<dbReference type="InterPro" id="IPR036121">
    <property type="entry name" value="ATPase_F1/V1/A1_a/bsu_N_sf"/>
</dbReference>
<dbReference type="SUPFAM" id="SSF50615">
    <property type="entry name" value="N-terminal domain of alpha and beta subunits of F1 ATP synthase"/>
    <property type="match status" value="1"/>
</dbReference>
<keyword evidence="18" id="KW-1185">Reference proteome</keyword>
<protein>
    <recommendedName>
        <fullName evidence="3">ATP synthase subunit alpha, mitochondrial</fullName>
    </recommendedName>
</protein>
<dbReference type="CDD" id="cd01132">
    <property type="entry name" value="F1-ATPase_alpha_CD"/>
    <property type="match status" value="1"/>
</dbReference>
<evidence type="ECO:0000256" key="9">
    <source>
        <dbReference type="ARBA" id="ARBA00023136"/>
    </source>
</evidence>
<evidence type="ECO:0000256" key="7">
    <source>
        <dbReference type="ARBA" id="ARBA00022840"/>
    </source>
</evidence>
<dbReference type="NCBIfam" id="TIGR00962">
    <property type="entry name" value="atpA"/>
    <property type="match status" value="1"/>
</dbReference>
<evidence type="ECO:0000256" key="2">
    <source>
        <dbReference type="ARBA" id="ARBA00008936"/>
    </source>
</evidence>
<feature type="domain" description="ATPase F1/V1/A1 complex alpha/beta subunit nucleotide-binding" evidence="14">
    <location>
        <begin position="363"/>
        <end position="586"/>
    </location>
</feature>
<keyword evidence="8 12" id="KW-0406">Ion transport</keyword>
<dbReference type="GO" id="GO:0005524">
    <property type="term" value="F:ATP binding"/>
    <property type="evidence" value="ECO:0007669"/>
    <property type="project" value="UniProtKB-KW"/>
</dbReference>
<dbReference type="FunFam" id="2.40.30.20:FF:000001">
    <property type="entry name" value="ATP synthase subunit alpha"/>
    <property type="match status" value="1"/>
</dbReference>
<gene>
    <name evidence="17" type="primary">ATP1_2</name>
    <name evidence="17" type="ORF">KI688_005010</name>
</gene>
<dbReference type="FunFam" id="3.40.50.300:FF:004039">
    <property type="entry name" value="ATP synthase subunit alpha, mitochondrial"/>
    <property type="match status" value="1"/>
</dbReference>
<sequence>MLSSCHRTQHISSLCLGLLLLQHTLVLVSGTITISQPAASTTWFPGESYDIVISSDSQDTAVQTWQVDLVVIGGECDGFCLHDGVVKEISQDHNLQSTLRFKVPTDLVQHGEGFQVQLSNGGSVPVYHSETFTIEKANKGPAGTATVTATARATATATASVAPEGAQATTTAHNENAASSLSRAARPAAIALARSAPVVRANVGAFSAIRNYATAKPATSEVTSILEDRISGLNSSVDIQETGRVLSIGDGIARVYGLKNCQAEEMVEFSSGVKGMAMNLEADNVGIVVFGNDRLIREGDTVKRTGNIVDLPVGEALLGRVIDALGNPIDGKGPIAASERRRAQVKAPGILPRESVREPMLTGIKCIDSMVPVGRGQRELIIGDRQTGKTSVALDTILNQKKWNDGTEESKKLYCVYVAVGQKRSTVAQFVQTLEENDAMKYSVVVAATASEAAPLQYLAPFSGCAVGEYFRDNGKHALIVFDDLSKQAVAYRQMSLLLRRPPGREAYPGDVFYLHSRLLERSAKMNRKLGGGSMTALPIIETQGGDVSAYIPTNVISITDGQIFLEAELFFKGIRPAINVGLSVSRVGSHAQTKSMKKIAGSMKLYLAQYREVAAFAQFGSDLDASTQFLLNRGARLTELLKQPQYKPLPLEHQVAIVFAGVNGFLDKIPVNRVGEYERAFIPHLISNHKELLEEIRKSGDLSTESFAQLKDITTEFTKNF</sequence>
<dbReference type="PANTHER" id="PTHR48082">
    <property type="entry name" value="ATP SYNTHASE SUBUNIT ALPHA, MITOCHONDRIAL"/>
    <property type="match status" value="1"/>
</dbReference>
<dbReference type="InterPro" id="IPR000793">
    <property type="entry name" value="ATP_synth_asu_C"/>
</dbReference>
<keyword evidence="6 12" id="KW-0375">Hydrogen ion transport</keyword>
<dbReference type="SUPFAM" id="SSF47917">
    <property type="entry name" value="C-terminal domain of alpha and beta subunits of F1 ATP synthase"/>
    <property type="match status" value="1"/>
</dbReference>
<evidence type="ECO:0000259" key="15">
    <source>
        <dbReference type="Pfam" id="PF00306"/>
    </source>
</evidence>
<keyword evidence="13" id="KW-0732">Signal</keyword>
<dbReference type="InterPro" id="IPR020003">
    <property type="entry name" value="ATPase_a/bsu_AS"/>
</dbReference>
<keyword evidence="10" id="KW-0139">CF(1)</keyword>
<dbReference type="GO" id="GO:0005743">
    <property type="term" value="C:mitochondrial inner membrane"/>
    <property type="evidence" value="ECO:0007669"/>
    <property type="project" value="UniProtKB-SubCell"/>
</dbReference>
<dbReference type="InterPro" id="IPR033732">
    <property type="entry name" value="ATP_synth_F1_a_nt-bd_dom"/>
</dbReference>
<dbReference type="GO" id="GO:0043531">
    <property type="term" value="F:ADP binding"/>
    <property type="evidence" value="ECO:0007669"/>
    <property type="project" value="TreeGrafter"/>
</dbReference>
<evidence type="ECO:0000256" key="8">
    <source>
        <dbReference type="ARBA" id="ARBA00023065"/>
    </source>
</evidence>
<dbReference type="PANTHER" id="PTHR48082:SF2">
    <property type="entry name" value="ATP SYNTHASE SUBUNIT ALPHA, MITOCHONDRIAL"/>
    <property type="match status" value="1"/>
</dbReference>
<dbReference type="AlphaFoldDB" id="A0A9P7XL98"/>
<proteinExistence type="inferred from homology"/>
<dbReference type="Gene3D" id="2.40.30.20">
    <property type="match status" value="1"/>
</dbReference>
<comment type="subcellular location">
    <subcellularLocation>
        <location evidence="1">Mitochondrion inner membrane</location>
    </subcellularLocation>
</comment>
<dbReference type="CDD" id="cd18113">
    <property type="entry name" value="ATP-synt_F1_alpha_C"/>
    <property type="match status" value="1"/>
</dbReference>
<feature type="domain" description="ATPase F1/V1/A1 complex alpha/beta subunit N-terminal" evidence="16">
    <location>
        <begin position="239"/>
        <end position="306"/>
    </location>
</feature>
<dbReference type="InterPro" id="IPR000194">
    <property type="entry name" value="ATPase_F1/V1/A1_a/bsu_nucl-bd"/>
</dbReference>
<dbReference type="Gene3D" id="3.40.50.300">
    <property type="entry name" value="P-loop containing nucleotide triphosphate hydrolases"/>
    <property type="match status" value="1"/>
</dbReference>
<evidence type="ECO:0000256" key="5">
    <source>
        <dbReference type="ARBA" id="ARBA00022741"/>
    </source>
</evidence>
<evidence type="ECO:0000259" key="16">
    <source>
        <dbReference type="Pfam" id="PF02874"/>
    </source>
</evidence>
<comment type="similarity">
    <text evidence="2 12">Belongs to the ATPase alpha/beta chains family.</text>
</comment>
<dbReference type="OrthoDB" id="9805536at2759"/>
<keyword evidence="7" id="KW-0067">ATP-binding</keyword>
<dbReference type="PROSITE" id="PS00152">
    <property type="entry name" value="ATPASE_ALPHA_BETA"/>
    <property type="match status" value="1"/>
</dbReference>
<organism evidence="17 18">
    <name type="scientific">Linnemannia hyalina</name>
    <dbReference type="NCBI Taxonomy" id="64524"/>
    <lineage>
        <taxon>Eukaryota</taxon>
        <taxon>Fungi</taxon>
        <taxon>Fungi incertae sedis</taxon>
        <taxon>Mucoromycota</taxon>
        <taxon>Mortierellomycotina</taxon>
        <taxon>Mortierellomycetes</taxon>
        <taxon>Mortierellales</taxon>
        <taxon>Mortierellaceae</taxon>
        <taxon>Linnemannia</taxon>
    </lineage>
</organism>
<dbReference type="InterPro" id="IPR005294">
    <property type="entry name" value="ATP_synth_F1_asu"/>
</dbReference>
<dbReference type="NCBIfam" id="NF009884">
    <property type="entry name" value="PRK13343.1"/>
    <property type="match status" value="1"/>
</dbReference>
<evidence type="ECO:0000256" key="3">
    <source>
        <dbReference type="ARBA" id="ARBA00016087"/>
    </source>
</evidence>
<feature type="domain" description="ATP synthase alpha subunit C-terminal" evidence="15">
    <location>
        <begin position="593"/>
        <end position="718"/>
    </location>
</feature>
<reference evidence="17" key="1">
    <citation type="submission" date="2021-06" db="EMBL/GenBank/DDBJ databases">
        <title>Genome Sequence of Mortierella hyaline Strain SCG-10, a Cold-Adapted, Nitrate-Reducing Fungus Isolated from Soil in Minnesota, USA.</title>
        <authorList>
            <person name="Aldossari N."/>
        </authorList>
    </citation>
    <scope>NUCLEOTIDE SEQUENCE</scope>
    <source>
        <strain evidence="17">SCG-10</strain>
    </source>
</reference>
<keyword evidence="11" id="KW-0066">ATP synthesis</keyword>
<evidence type="ECO:0000256" key="4">
    <source>
        <dbReference type="ARBA" id="ARBA00022448"/>
    </source>
</evidence>
<dbReference type="CDD" id="cd18116">
    <property type="entry name" value="ATP-synt_F1_alpha_N"/>
    <property type="match status" value="1"/>
</dbReference>
<evidence type="ECO:0000259" key="14">
    <source>
        <dbReference type="Pfam" id="PF00006"/>
    </source>
</evidence>
<dbReference type="GO" id="GO:0046933">
    <property type="term" value="F:proton-transporting ATP synthase activity, rotational mechanism"/>
    <property type="evidence" value="ECO:0007669"/>
    <property type="project" value="InterPro"/>
</dbReference>
<keyword evidence="5" id="KW-0547">Nucleotide-binding</keyword>
<evidence type="ECO:0000256" key="10">
    <source>
        <dbReference type="ARBA" id="ARBA00023196"/>
    </source>
</evidence>
<keyword evidence="4 12" id="KW-0813">Transport</keyword>
<dbReference type="GO" id="GO:0045259">
    <property type="term" value="C:proton-transporting ATP synthase complex"/>
    <property type="evidence" value="ECO:0007669"/>
    <property type="project" value="UniProtKB-KW"/>
</dbReference>
<dbReference type="EMBL" id="JAHRHY010000018">
    <property type="protein sequence ID" value="KAG9062704.1"/>
    <property type="molecule type" value="Genomic_DNA"/>
</dbReference>
<evidence type="ECO:0000256" key="1">
    <source>
        <dbReference type="ARBA" id="ARBA00004273"/>
    </source>
</evidence>
<dbReference type="InterPro" id="IPR023366">
    <property type="entry name" value="ATP_synth_asu-like_sf"/>
</dbReference>
<evidence type="ECO:0000256" key="6">
    <source>
        <dbReference type="ARBA" id="ARBA00022781"/>
    </source>
</evidence>
<dbReference type="Pfam" id="PF00006">
    <property type="entry name" value="ATP-synt_ab"/>
    <property type="match status" value="1"/>
</dbReference>
<evidence type="ECO:0000256" key="11">
    <source>
        <dbReference type="ARBA" id="ARBA00023310"/>
    </source>
</evidence>
<dbReference type="SUPFAM" id="SSF52540">
    <property type="entry name" value="P-loop containing nucleoside triphosphate hydrolases"/>
    <property type="match status" value="1"/>
</dbReference>
<dbReference type="Pfam" id="PF02874">
    <property type="entry name" value="ATP-synt_ab_N"/>
    <property type="match status" value="1"/>
</dbReference>
<dbReference type="FunFam" id="1.20.150.20:FF:000001">
    <property type="entry name" value="ATP synthase subunit alpha"/>
    <property type="match status" value="1"/>
</dbReference>
<keyword evidence="9" id="KW-0472">Membrane</keyword>
<evidence type="ECO:0000313" key="17">
    <source>
        <dbReference type="EMBL" id="KAG9062704.1"/>
    </source>
</evidence>
<feature type="chain" id="PRO_5040309757" description="ATP synthase subunit alpha, mitochondrial" evidence="13">
    <location>
        <begin position="31"/>
        <end position="722"/>
    </location>
</feature>
<evidence type="ECO:0000256" key="12">
    <source>
        <dbReference type="RuleBase" id="RU000339"/>
    </source>
</evidence>
<dbReference type="Pfam" id="PF00306">
    <property type="entry name" value="ATP-synt_ab_C"/>
    <property type="match status" value="1"/>
</dbReference>
<comment type="caution">
    <text evidence="17">The sequence shown here is derived from an EMBL/GenBank/DDBJ whole genome shotgun (WGS) entry which is preliminary data.</text>
</comment>
<accession>A0A9P7XL98</accession>
<name>A0A9P7XL98_9FUNG</name>
<dbReference type="InterPro" id="IPR004100">
    <property type="entry name" value="ATPase_F1/V1/A1_a/bsu_N"/>
</dbReference>
<dbReference type="InterPro" id="IPR027417">
    <property type="entry name" value="P-loop_NTPase"/>
</dbReference>
<evidence type="ECO:0000313" key="18">
    <source>
        <dbReference type="Proteomes" id="UP000707451"/>
    </source>
</evidence>
<dbReference type="InterPro" id="IPR038376">
    <property type="entry name" value="ATP_synth_asu_C_sf"/>
</dbReference>
<feature type="signal peptide" evidence="13">
    <location>
        <begin position="1"/>
        <end position="30"/>
    </location>
</feature>
<dbReference type="Proteomes" id="UP000707451">
    <property type="component" value="Unassembled WGS sequence"/>
</dbReference>
<dbReference type="HAMAP" id="MF_01346">
    <property type="entry name" value="ATP_synth_alpha_bact"/>
    <property type="match status" value="1"/>
</dbReference>